<dbReference type="AlphaFoldDB" id="A0A382FIN3"/>
<dbReference type="PROSITE" id="PS50012">
    <property type="entry name" value="RCC1_3"/>
    <property type="match status" value="3"/>
</dbReference>
<accession>A0A382FIN3</accession>
<feature type="region of interest" description="Disordered" evidence="2">
    <location>
        <begin position="1"/>
        <end position="29"/>
    </location>
</feature>
<dbReference type="InterPro" id="IPR051709">
    <property type="entry name" value="Ub-ligase/GTPase-reg"/>
</dbReference>
<evidence type="ECO:0000313" key="3">
    <source>
        <dbReference type="EMBL" id="SVB61851.1"/>
    </source>
</evidence>
<dbReference type="InterPro" id="IPR009091">
    <property type="entry name" value="RCC1/BLIP-II"/>
</dbReference>
<evidence type="ECO:0000256" key="1">
    <source>
        <dbReference type="ARBA" id="ARBA00022737"/>
    </source>
</evidence>
<proteinExistence type="predicted"/>
<reference evidence="3" key="1">
    <citation type="submission" date="2018-05" db="EMBL/GenBank/DDBJ databases">
        <authorList>
            <person name="Lanie J.A."/>
            <person name="Ng W.-L."/>
            <person name="Kazmierczak K.M."/>
            <person name="Andrzejewski T.M."/>
            <person name="Davidsen T.M."/>
            <person name="Wayne K.J."/>
            <person name="Tettelin H."/>
            <person name="Glass J.I."/>
            <person name="Rusch D."/>
            <person name="Podicherti R."/>
            <person name="Tsui H.-C.T."/>
            <person name="Winkler M.E."/>
        </authorList>
    </citation>
    <scope>NUCLEOTIDE SEQUENCE</scope>
</reference>
<dbReference type="Gene3D" id="2.130.10.30">
    <property type="entry name" value="Regulator of chromosome condensation 1/beta-lactamase-inhibitor protein II"/>
    <property type="match status" value="1"/>
</dbReference>
<dbReference type="PANTHER" id="PTHR45622:SF70">
    <property type="entry name" value="SECRETION-REGULATING GUANINE NUCLEOTIDE EXCHANGE FACTOR"/>
    <property type="match status" value="1"/>
</dbReference>
<sequence length="172" mass="17660">MATDGTVYAWGRDSEGELGDGNSSNRDVPIKVQDGAYSGTTYLGDDSSNKITAVAAGFHHCIALATDGTIYAWGSNDEGQLGENSTTDRSTPVKVLEGAYSGTTYLGDNSSDKITAVAAGYSHSAALATDGTVYAWGRNDEGQLGNSSTDDSTIPVKVTGVGGSGYLDLVDV</sequence>
<evidence type="ECO:0000256" key="2">
    <source>
        <dbReference type="SAM" id="MobiDB-lite"/>
    </source>
</evidence>
<organism evidence="3">
    <name type="scientific">marine metagenome</name>
    <dbReference type="NCBI Taxonomy" id="408172"/>
    <lineage>
        <taxon>unclassified sequences</taxon>
        <taxon>metagenomes</taxon>
        <taxon>ecological metagenomes</taxon>
    </lineage>
</organism>
<dbReference type="PROSITE" id="PS00626">
    <property type="entry name" value="RCC1_2"/>
    <property type="match status" value="1"/>
</dbReference>
<feature type="non-terminal residue" evidence="3">
    <location>
        <position position="172"/>
    </location>
</feature>
<dbReference type="GO" id="GO:0005737">
    <property type="term" value="C:cytoplasm"/>
    <property type="evidence" value="ECO:0007669"/>
    <property type="project" value="TreeGrafter"/>
</dbReference>
<gene>
    <name evidence="3" type="ORF">METZ01_LOCUS214705</name>
</gene>
<dbReference type="Pfam" id="PF00415">
    <property type="entry name" value="RCC1"/>
    <property type="match status" value="3"/>
</dbReference>
<dbReference type="EMBL" id="UINC01049728">
    <property type="protein sequence ID" value="SVB61851.1"/>
    <property type="molecule type" value="Genomic_DNA"/>
</dbReference>
<keyword evidence="1" id="KW-0677">Repeat</keyword>
<protein>
    <submittedName>
        <fullName evidence="3">Uncharacterized protein</fullName>
    </submittedName>
</protein>
<dbReference type="InterPro" id="IPR000408">
    <property type="entry name" value="Reg_chr_condens"/>
</dbReference>
<dbReference type="PRINTS" id="PR00633">
    <property type="entry name" value="RCCNDNSATION"/>
</dbReference>
<dbReference type="SUPFAM" id="SSF50985">
    <property type="entry name" value="RCC1/BLIP-II"/>
    <property type="match status" value="1"/>
</dbReference>
<dbReference type="PANTHER" id="PTHR45622">
    <property type="entry name" value="UBIQUITIN-PROTEIN LIGASE E3A-RELATED"/>
    <property type="match status" value="1"/>
</dbReference>
<name>A0A382FIN3_9ZZZZ</name>